<dbReference type="SUPFAM" id="SSF53850">
    <property type="entry name" value="Periplasmic binding protein-like II"/>
    <property type="match status" value="1"/>
</dbReference>
<proteinExistence type="predicted"/>
<dbReference type="InterPro" id="IPR006059">
    <property type="entry name" value="SBP"/>
</dbReference>
<evidence type="ECO:0000313" key="7">
    <source>
        <dbReference type="Proteomes" id="UP000054015"/>
    </source>
</evidence>
<evidence type="ECO:0000313" key="8">
    <source>
        <dbReference type="Proteomes" id="UP000054307"/>
    </source>
</evidence>
<comment type="caution">
    <text evidence="6">The sequence shown here is derived from an EMBL/GenBank/DDBJ whole genome shotgun (WGS) entry which is preliminary data.</text>
</comment>
<dbReference type="EMBL" id="LGEX01000008">
    <property type="protein sequence ID" value="KUK07292.1"/>
    <property type="molecule type" value="Genomic_DNA"/>
</dbReference>
<keyword evidence="4" id="KW-0574">Periplasm</keyword>
<dbReference type="PRINTS" id="PR00909">
    <property type="entry name" value="SPERMDNBNDNG"/>
</dbReference>
<dbReference type="GO" id="GO:0019808">
    <property type="term" value="F:polyamine binding"/>
    <property type="evidence" value="ECO:0007669"/>
    <property type="project" value="InterPro"/>
</dbReference>
<dbReference type="PIRSF" id="PIRSF019574">
    <property type="entry name" value="Periplasmic_polyamine_BP"/>
    <property type="match status" value="1"/>
</dbReference>
<dbReference type="PATRIC" id="fig|2234.6.peg.1417"/>
<dbReference type="AlphaFoldDB" id="A0A101E2H5"/>
<accession>A0A101E2H5</accession>
<dbReference type="Gene3D" id="3.40.190.10">
    <property type="entry name" value="Periplasmic binding protein-like II"/>
    <property type="match status" value="2"/>
</dbReference>
<dbReference type="Proteomes" id="UP000054307">
    <property type="component" value="Unassembled WGS sequence"/>
</dbReference>
<dbReference type="InterPro" id="IPR001188">
    <property type="entry name" value="Sperm_putr-bd"/>
</dbReference>
<name>A0A101E2H5_ARCFL</name>
<reference evidence="6" key="1">
    <citation type="journal article" date="2015" name="MBio">
        <title>Genome-resolved metagenomic analysis reveals roles for candidate phyla and other microbial community members in biogeochemical transformations in oil reservoirs.</title>
        <authorList>
            <person name="Hu P."/>
            <person name="Tom L."/>
            <person name="Singh A."/>
            <person name="Thomas B.C."/>
            <person name="Baker B.J."/>
            <person name="Piceno Y.M."/>
            <person name="Andersen G.L."/>
            <person name="Banfield J.F."/>
        </authorList>
    </citation>
    <scope>NUCLEOTIDE SEQUENCE [LARGE SCALE GENOMIC DNA]</scope>
    <source>
        <strain evidence="6">49_2300</strain>
        <strain evidence="5">49_95</strain>
    </source>
</reference>
<gene>
    <name evidence="5" type="ORF">XD40_0968</name>
    <name evidence="6" type="ORF">XD48_0468</name>
</gene>
<dbReference type="GO" id="GO:0015846">
    <property type="term" value="P:polyamine transport"/>
    <property type="evidence" value="ECO:0007669"/>
    <property type="project" value="InterPro"/>
</dbReference>
<dbReference type="Pfam" id="PF13416">
    <property type="entry name" value="SBP_bac_8"/>
    <property type="match status" value="1"/>
</dbReference>
<evidence type="ECO:0000313" key="5">
    <source>
        <dbReference type="EMBL" id="KUJ93837.1"/>
    </source>
</evidence>
<evidence type="ECO:0000256" key="4">
    <source>
        <dbReference type="ARBA" id="ARBA00022764"/>
    </source>
</evidence>
<organism evidence="6 7">
    <name type="scientific">Archaeoglobus fulgidus</name>
    <dbReference type="NCBI Taxonomy" id="2234"/>
    <lineage>
        <taxon>Archaea</taxon>
        <taxon>Methanobacteriati</taxon>
        <taxon>Methanobacteriota</taxon>
        <taxon>Archaeoglobi</taxon>
        <taxon>Archaeoglobales</taxon>
        <taxon>Archaeoglobaceae</taxon>
        <taxon>Archaeoglobus</taxon>
    </lineage>
</organism>
<evidence type="ECO:0008006" key="9">
    <source>
        <dbReference type="Google" id="ProtNLM"/>
    </source>
</evidence>
<dbReference type="PROSITE" id="PS51318">
    <property type="entry name" value="TAT"/>
    <property type="match status" value="1"/>
</dbReference>
<evidence type="ECO:0000256" key="1">
    <source>
        <dbReference type="ARBA" id="ARBA00004418"/>
    </source>
</evidence>
<dbReference type="CDD" id="cd13590">
    <property type="entry name" value="PBP2_PotD_PotF_like"/>
    <property type="match status" value="1"/>
</dbReference>
<dbReference type="PANTHER" id="PTHR30222:SF17">
    <property type="entry name" value="SPERMIDINE_PUTRESCINE-BINDING PERIPLASMIC PROTEIN"/>
    <property type="match status" value="1"/>
</dbReference>
<dbReference type="InterPro" id="IPR006311">
    <property type="entry name" value="TAT_signal"/>
</dbReference>
<dbReference type="GO" id="GO:0042597">
    <property type="term" value="C:periplasmic space"/>
    <property type="evidence" value="ECO:0007669"/>
    <property type="project" value="UniProtKB-SubCell"/>
</dbReference>
<dbReference type="Proteomes" id="UP000054015">
    <property type="component" value="Unassembled WGS sequence"/>
</dbReference>
<protein>
    <recommendedName>
        <fullName evidence="9">Spermidine/putrescine ABC transporter substrate-binding protein</fullName>
    </recommendedName>
</protein>
<dbReference type="EMBL" id="LGEQ01000014">
    <property type="protein sequence ID" value="KUJ93837.1"/>
    <property type="molecule type" value="Genomic_DNA"/>
</dbReference>
<evidence type="ECO:0000256" key="2">
    <source>
        <dbReference type="ARBA" id="ARBA00022448"/>
    </source>
</evidence>
<dbReference type="PANTHER" id="PTHR30222">
    <property type="entry name" value="SPERMIDINE/PUTRESCINE-BINDING PERIPLASMIC PROTEIN"/>
    <property type="match status" value="1"/>
</dbReference>
<reference evidence="7 8" key="2">
    <citation type="journal article" date="2015" name="MBio">
        <title>Genome-Resolved Metagenomic Analysis Reveals Roles for Candidate Phyla and Other Microbial Community Members in Biogeochemical Transformations in Oil Reservoirs.</title>
        <authorList>
            <person name="Hu P."/>
            <person name="Tom L."/>
            <person name="Singh A."/>
            <person name="Thomas B.C."/>
            <person name="Baker B.J."/>
            <person name="Piceno Y.M."/>
            <person name="Andersen G.L."/>
            <person name="Banfield J.F."/>
        </authorList>
    </citation>
    <scope>NUCLEOTIDE SEQUENCE [LARGE SCALE GENOMIC DNA]</scope>
</reference>
<sequence length="395" mass="44440">MPRLTRRRFIGLAAGVAGMTLFGGLRMPKARAAENSLKIWNWSYYIDEALLDEFAAHAGIPRESIVYDEYDDPNVVLSRLEAGKSGYDVVIIPDYILDVAIKEGLLMELNKSLIPNYPHLDEKFKSTPYDPEGRYSAVYMWGTTGFGYRSDLAEKVTTLRQIFDPDYGYLKKYSKKITMLEEPIEVILACKAFLGKSVDDWSDETMQEVKEALIRQKPYLAAYAGANVYVEGLKNGSIYVAHAYNGDIVRLQDEEGVDQASFAIPEEGGTIWTDNMCIPKDAENVELAHEFINFMLDPEVSGRNSDYIKYASPVKEARNYVSEEVLENPAVYVPEDLMKKLWFTPQLDEEARRKIENLMIEVKASTVKPEGGIPGFEVGAALTALGGSSLIRKFR</sequence>
<keyword evidence="2" id="KW-0813">Transport</keyword>
<evidence type="ECO:0000256" key="3">
    <source>
        <dbReference type="ARBA" id="ARBA00022729"/>
    </source>
</evidence>
<comment type="subcellular location">
    <subcellularLocation>
        <location evidence="1">Periplasm</location>
    </subcellularLocation>
</comment>
<keyword evidence="3" id="KW-0732">Signal</keyword>
<evidence type="ECO:0000313" key="6">
    <source>
        <dbReference type="EMBL" id="KUK07292.1"/>
    </source>
</evidence>